<protein>
    <submittedName>
        <fullName evidence="2">Uncharacterized protein</fullName>
    </submittedName>
</protein>
<feature type="chain" id="PRO_5028836233" evidence="1">
    <location>
        <begin position="17"/>
        <end position="104"/>
    </location>
</feature>
<organism evidence="2 3">
    <name type="scientific">Iodobacter fluviatilis</name>
    <dbReference type="NCBI Taxonomy" id="537"/>
    <lineage>
        <taxon>Bacteria</taxon>
        <taxon>Pseudomonadati</taxon>
        <taxon>Pseudomonadota</taxon>
        <taxon>Betaproteobacteria</taxon>
        <taxon>Neisseriales</taxon>
        <taxon>Chitinibacteraceae</taxon>
        <taxon>Iodobacter</taxon>
    </lineage>
</organism>
<dbReference type="AlphaFoldDB" id="A0A7G3GB62"/>
<name>A0A7G3GB62_9NEIS</name>
<evidence type="ECO:0000313" key="3">
    <source>
        <dbReference type="Proteomes" id="UP000515917"/>
    </source>
</evidence>
<dbReference type="KEGG" id="ifl:C1H71_13970"/>
<keyword evidence="1" id="KW-0732">Signal</keyword>
<evidence type="ECO:0000256" key="1">
    <source>
        <dbReference type="SAM" id="SignalP"/>
    </source>
</evidence>
<keyword evidence="3" id="KW-1185">Reference proteome</keyword>
<dbReference type="Proteomes" id="UP000515917">
    <property type="component" value="Chromosome"/>
</dbReference>
<reference evidence="2 3" key="1">
    <citation type="submission" date="2018-01" db="EMBL/GenBank/DDBJ databases">
        <title>Genome sequence of Iodobacter sp. strain PCH194 isolated from Indian Trans-Himalaya.</title>
        <authorList>
            <person name="Kumar V."/>
            <person name="Thakur V."/>
            <person name="Kumar S."/>
            <person name="Singh D."/>
        </authorList>
    </citation>
    <scope>NUCLEOTIDE SEQUENCE [LARGE SCALE GENOMIC DNA]</scope>
    <source>
        <strain evidence="2 3">PCH194</strain>
    </source>
</reference>
<dbReference type="EMBL" id="CP025781">
    <property type="protein sequence ID" value="QBC44521.1"/>
    <property type="molecule type" value="Genomic_DNA"/>
</dbReference>
<evidence type="ECO:0000313" key="2">
    <source>
        <dbReference type="EMBL" id="QBC44521.1"/>
    </source>
</evidence>
<proteinExistence type="predicted"/>
<feature type="signal peptide" evidence="1">
    <location>
        <begin position="1"/>
        <end position="16"/>
    </location>
</feature>
<accession>A0A7G3GB62</accession>
<sequence length="104" mass="11612">MLFLALSFLLASQSQAHILISHENFESLRDKIPWPESTEANMKGSFNLANIDADVPFKLEEQNTSLDLSLGHLGSNTHLISTETSVLLGLGISALLYRRRKLQF</sequence>
<gene>
    <name evidence="2" type="ORF">C1H71_13970</name>
</gene>